<accession>A0A5J4ULT3</accession>
<dbReference type="AlphaFoldDB" id="A0A5J4ULT3"/>
<sequence length="97" mass="11098">MGDNKERENKEIIISKDGKEKEVREEKQTIQANVIAIEWRCGEGGQTPISVPIQLQLNDSTQILLYLGEEIQYGLCRTMEIYLGWELLLVVKCGKCQ</sequence>
<gene>
    <name evidence="1" type="ORF">EZS28_033230</name>
</gene>
<reference evidence="1 2" key="1">
    <citation type="submission" date="2019-03" db="EMBL/GenBank/DDBJ databases">
        <title>Single cell metagenomics reveals metabolic interactions within the superorganism composed of flagellate Streblomastix strix and complex community of Bacteroidetes bacteria on its surface.</title>
        <authorList>
            <person name="Treitli S.C."/>
            <person name="Kolisko M."/>
            <person name="Husnik F."/>
            <person name="Keeling P."/>
            <person name="Hampl V."/>
        </authorList>
    </citation>
    <scope>NUCLEOTIDE SEQUENCE [LARGE SCALE GENOMIC DNA]</scope>
    <source>
        <strain evidence="1">ST1C</strain>
    </source>
</reference>
<comment type="caution">
    <text evidence="1">The sequence shown here is derived from an EMBL/GenBank/DDBJ whole genome shotgun (WGS) entry which is preliminary data.</text>
</comment>
<dbReference type="Proteomes" id="UP000324800">
    <property type="component" value="Unassembled WGS sequence"/>
</dbReference>
<name>A0A5J4ULT3_9EUKA</name>
<evidence type="ECO:0000313" key="2">
    <source>
        <dbReference type="Proteomes" id="UP000324800"/>
    </source>
</evidence>
<organism evidence="1 2">
    <name type="scientific">Streblomastix strix</name>
    <dbReference type="NCBI Taxonomy" id="222440"/>
    <lineage>
        <taxon>Eukaryota</taxon>
        <taxon>Metamonada</taxon>
        <taxon>Preaxostyla</taxon>
        <taxon>Oxymonadida</taxon>
        <taxon>Streblomastigidae</taxon>
        <taxon>Streblomastix</taxon>
    </lineage>
</organism>
<evidence type="ECO:0000313" key="1">
    <source>
        <dbReference type="EMBL" id="KAA6371243.1"/>
    </source>
</evidence>
<proteinExistence type="predicted"/>
<dbReference type="EMBL" id="SNRW01014649">
    <property type="protein sequence ID" value="KAA6371243.1"/>
    <property type="molecule type" value="Genomic_DNA"/>
</dbReference>
<protein>
    <submittedName>
        <fullName evidence="1">Uncharacterized protein</fullName>
    </submittedName>
</protein>